<keyword evidence="4 6" id="KW-0378">Hydrolase</keyword>
<evidence type="ECO:0000256" key="6">
    <source>
        <dbReference type="HAMAP-Rule" id="MF_00227"/>
    </source>
</evidence>
<evidence type="ECO:0000313" key="8">
    <source>
        <dbReference type="EMBL" id="SFD32597.1"/>
    </source>
</evidence>
<evidence type="ECO:0000313" key="9">
    <source>
        <dbReference type="Proteomes" id="UP000198611"/>
    </source>
</evidence>
<dbReference type="Pfam" id="PF00825">
    <property type="entry name" value="Ribonuclease_P"/>
    <property type="match status" value="1"/>
</dbReference>
<dbReference type="EC" id="3.1.26.5" evidence="6 7"/>
<dbReference type="Gene3D" id="3.30.230.10">
    <property type="match status" value="1"/>
</dbReference>
<gene>
    <name evidence="6" type="primary">rnpA</name>
    <name evidence="8" type="ORF">SAMN05660831_01423</name>
</gene>
<dbReference type="GO" id="GO:0042781">
    <property type="term" value="F:3'-tRNA processing endoribonuclease activity"/>
    <property type="evidence" value="ECO:0007669"/>
    <property type="project" value="TreeGrafter"/>
</dbReference>
<evidence type="ECO:0000256" key="3">
    <source>
        <dbReference type="ARBA" id="ARBA00022759"/>
    </source>
</evidence>
<keyword evidence="9" id="KW-1185">Reference proteome</keyword>
<dbReference type="EMBL" id="FOMJ01000004">
    <property type="protein sequence ID" value="SFD32597.1"/>
    <property type="molecule type" value="Genomic_DNA"/>
</dbReference>
<dbReference type="InterPro" id="IPR014721">
    <property type="entry name" value="Ribsml_uS5_D2-typ_fold_subgr"/>
</dbReference>
<dbReference type="GO" id="GO:0030677">
    <property type="term" value="C:ribonuclease P complex"/>
    <property type="evidence" value="ECO:0007669"/>
    <property type="project" value="TreeGrafter"/>
</dbReference>
<dbReference type="GO" id="GO:0000049">
    <property type="term" value="F:tRNA binding"/>
    <property type="evidence" value="ECO:0007669"/>
    <property type="project" value="UniProtKB-UniRule"/>
</dbReference>
<dbReference type="RefSeq" id="WP_093428072.1">
    <property type="nucleotide sequence ID" value="NZ_FOMJ01000004.1"/>
</dbReference>
<dbReference type="Proteomes" id="UP000198611">
    <property type="component" value="Unassembled WGS sequence"/>
</dbReference>
<reference evidence="8 9" key="1">
    <citation type="submission" date="2016-10" db="EMBL/GenBank/DDBJ databases">
        <authorList>
            <person name="de Groot N.N."/>
        </authorList>
    </citation>
    <scope>NUCLEOTIDE SEQUENCE [LARGE SCALE GENOMIC DNA]</scope>
    <source>
        <strain evidence="8 9">HL3</strain>
    </source>
</reference>
<dbReference type="AlphaFoldDB" id="A0A1I1REQ2"/>
<organism evidence="8 9">
    <name type="scientific">Thiohalospira halophila DSM 15071</name>
    <dbReference type="NCBI Taxonomy" id="1123397"/>
    <lineage>
        <taxon>Bacteria</taxon>
        <taxon>Pseudomonadati</taxon>
        <taxon>Pseudomonadota</taxon>
        <taxon>Gammaproteobacteria</taxon>
        <taxon>Thiohalospirales</taxon>
        <taxon>Thiohalospiraceae</taxon>
        <taxon>Thiohalospira</taxon>
    </lineage>
</organism>
<comment type="subunit">
    <text evidence="6">Consists of a catalytic RNA component (M1 or rnpB) and a protein subunit.</text>
</comment>
<proteinExistence type="inferred from homology"/>
<comment type="function">
    <text evidence="6">RNaseP catalyzes the removal of the 5'-leader sequence from pre-tRNA to produce the mature 5'-terminus. It can also cleave other RNA substrates such as 4.5S RNA. The protein component plays an auxiliary but essential role in vivo by binding to the 5'-leader sequence and broadening the substrate specificity of the ribozyme.</text>
</comment>
<dbReference type="NCBIfam" id="TIGR00188">
    <property type="entry name" value="rnpA"/>
    <property type="match status" value="1"/>
</dbReference>
<evidence type="ECO:0000256" key="2">
    <source>
        <dbReference type="ARBA" id="ARBA00022722"/>
    </source>
</evidence>
<protein>
    <recommendedName>
        <fullName evidence="6 7">Ribonuclease P protein component</fullName>
        <shortName evidence="6">RNase P protein</shortName>
        <shortName evidence="6">RNaseP protein</shortName>
        <ecNumber evidence="6 7">3.1.26.5</ecNumber>
    </recommendedName>
    <alternativeName>
        <fullName evidence="6">Protein C5</fullName>
    </alternativeName>
</protein>
<dbReference type="PANTHER" id="PTHR33992">
    <property type="entry name" value="RIBONUCLEASE P PROTEIN COMPONENT"/>
    <property type="match status" value="1"/>
</dbReference>
<dbReference type="GO" id="GO:0004526">
    <property type="term" value="F:ribonuclease P activity"/>
    <property type="evidence" value="ECO:0007669"/>
    <property type="project" value="UniProtKB-UniRule"/>
</dbReference>
<dbReference type="STRING" id="1123397.SAMN05660831_01423"/>
<keyword evidence="3 6" id="KW-0255">Endonuclease</keyword>
<dbReference type="HAMAP" id="MF_00227">
    <property type="entry name" value="RNase_P"/>
    <property type="match status" value="1"/>
</dbReference>
<keyword evidence="2 6" id="KW-0540">Nuclease</keyword>
<comment type="similarity">
    <text evidence="6">Belongs to the RnpA family.</text>
</comment>
<dbReference type="PANTHER" id="PTHR33992:SF1">
    <property type="entry name" value="RIBONUCLEASE P PROTEIN COMPONENT"/>
    <property type="match status" value="1"/>
</dbReference>
<dbReference type="InterPro" id="IPR000100">
    <property type="entry name" value="RNase_P"/>
</dbReference>
<dbReference type="OrthoDB" id="9796422at2"/>
<evidence type="ECO:0000256" key="1">
    <source>
        <dbReference type="ARBA" id="ARBA00022694"/>
    </source>
</evidence>
<evidence type="ECO:0000256" key="5">
    <source>
        <dbReference type="ARBA" id="ARBA00022884"/>
    </source>
</evidence>
<keyword evidence="1 6" id="KW-0819">tRNA processing</keyword>
<dbReference type="SUPFAM" id="SSF54211">
    <property type="entry name" value="Ribosomal protein S5 domain 2-like"/>
    <property type="match status" value="1"/>
</dbReference>
<evidence type="ECO:0000256" key="7">
    <source>
        <dbReference type="NCBIfam" id="TIGR00188"/>
    </source>
</evidence>
<comment type="catalytic activity">
    <reaction evidence="6">
        <text>Endonucleolytic cleavage of RNA, removing 5'-extranucleotides from tRNA precursor.</text>
        <dbReference type="EC" id="3.1.26.5"/>
    </reaction>
</comment>
<keyword evidence="5 6" id="KW-0694">RNA-binding</keyword>
<sequence length="134" mass="14812">MTATGPFRRRQRLLDGTDFRRVFQQSDPPRSSDAYLTLLARPDNGLGWPRIGLAIGRKVTLRAVGRNRIKRLARESFRAEQAALPPLDVVVLARPAAAAADNATLWASLARNWKRLRQRCGQSSSSPSESTATS</sequence>
<dbReference type="GO" id="GO:0001682">
    <property type="term" value="P:tRNA 5'-leader removal"/>
    <property type="evidence" value="ECO:0007669"/>
    <property type="project" value="UniProtKB-UniRule"/>
</dbReference>
<evidence type="ECO:0000256" key="4">
    <source>
        <dbReference type="ARBA" id="ARBA00022801"/>
    </source>
</evidence>
<accession>A0A1I1REQ2</accession>
<dbReference type="InterPro" id="IPR020568">
    <property type="entry name" value="Ribosomal_Su5_D2-typ_SF"/>
</dbReference>
<name>A0A1I1REQ2_9GAMM</name>